<comment type="caution">
    <text evidence="10">The sequence shown here is derived from an EMBL/GenBank/DDBJ whole genome shotgun (WGS) entry which is preliminary data.</text>
</comment>
<keyword evidence="3" id="KW-0805">Transcription regulation</keyword>
<evidence type="ECO:0000256" key="5">
    <source>
        <dbReference type="ARBA" id="ARBA00023163"/>
    </source>
</evidence>
<evidence type="ECO:0000256" key="3">
    <source>
        <dbReference type="ARBA" id="ARBA00023015"/>
    </source>
</evidence>
<evidence type="ECO:0000256" key="7">
    <source>
        <dbReference type="SAM" id="Coils"/>
    </source>
</evidence>
<sequence length="664" mass="74120">MDFHHPHQLDFHRPSSQLSDTDRKPLSLFDDDFDDSILDTSLMSPVSGHRRDSFSTSNGLFSPVDNLFDDHFSHAVFDQGTVQRISFEQQPQSNNPFARITPTQAATYGQRPLWPISEISENSSGSVTPVGPKPSKYLAAGPFGTTDFDQGSQQPFMPVPQSGLPQFGGQPVQDNVRPSSIFPPSAQGGPELVQSPRDGQDWMGMAAQESEARHANKRVRPNTPPRSFSPGFSRRDGVRKKNARFDIPTGRDLTNIDQLIASCNNEEQLKELKQQKRLLRNRQAALDSRQRKKKHTEELEEEKKIWTERVNFLEEELANMRLQLDRHMVEKEQWHYQLVERNQIIESLHCEKEEMVRVHTLETGELRKKVNILTERLDNTNVMSAVPSQTGFTEFTSEMDGLTMGNELNDFIFVQDEFIDTDAVTQPSFEQPETSLVVARRKDTTDDKPVASGLLLMLLLCGAFVASKSSGTTALPLPRMSDEVRAASATVLDSIFKDAGVAPSPSTAQGTFAMNQVTRVETSSTSWSETTLSGNAFTDLSQGSTLDQLSVHLSQPSREQEEQQAFQLSASQYNSLTSSDFTRRNYMNDDDNSDALSPGSQPSHGRRHLEAALAAMRDSSKGDSVSDVYTRSLLWDSVPRNVVLDFQRMIENSANQNNAGTVDG</sequence>
<organism evidence="10 11">
    <name type="scientific">Patellaria atrata CBS 101060</name>
    <dbReference type="NCBI Taxonomy" id="1346257"/>
    <lineage>
        <taxon>Eukaryota</taxon>
        <taxon>Fungi</taxon>
        <taxon>Dikarya</taxon>
        <taxon>Ascomycota</taxon>
        <taxon>Pezizomycotina</taxon>
        <taxon>Dothideomycetes</taxon>
        <taxon>Dothideomycetes incertae sedis</taxon>
        <taxon>Patellariales</taxon>
        <taxon>Patellariaceae</taxon>
        <taxon>Patellaria</taxon>
    </lineage>
</organism>
<evidence type="ECO:0000256" key="8">
    <source>
        <dbReference type="SAM" id="MobiDB-lite"/>
    </source>
</evidence>
<proteinExistence type="inferred from homology"/>
<comment type="subcellular location">
    <subcellularLocation>
        <location evidence="1">Nucleus</location>
    </subcellularLocation>
</comment>
<comment type="similarity">
    <text evidence="2">Belongs to the bZIP family.</text>
</comment>
<dbReference type="OrthoDB" id="644067at2759"/>
<feature type="coiled-coil region" evidence="7">
    <location>
        <begin position="265"/>
        <end position="330"/>
    </location>
</feature>
<accession>A0A9P4S7F5</accession>
<keyword evidence="7" id="KW-0175">Coiled coil</keyword>
<dbReference type="Gene3D" id="1.20.5.170">
    <property type="match status" value="1"/>
</dbReference>
<dbReference type="SUPFAM" id="SSF57959">
    <property type="entry name" value="Leucine zipper domain"/>
    <property type="match status" value="1"/>
</dbReference>
<dbReference type="CDD" id="cd14686">
    <property type="entry name" value="bZIP"/>
    <property type="match status" value="1"/>
</dbReference>
<feature type="compositionally biased region" description="Basic and acidic residues" evidence="8">
    <location>
        <begin position="1"/>
        <end position="13"/>
    </location>
</feature>
<keyword evidence="5" id="KW-0804">Transcription</keyword>
<dbReference type="InterPro" id="IPR046347">
    <property type="entry name" value="bZIP_sf"/>
</dbReference>
<dbReference type="EMBL" id="MU006103">
    <property type="protein sequence ID" value="KAF2836570.1"/>
    <property type="molecule type" value="Genomic_DNA"/>
</dbReference>
<keyword evidence="11" id="KW-1185">Reference proteome</keyword>
<dbReference type="GO" id="GO:0005634">
    <property type="term" value="C:nucleus"/>
    <property type="evidence" value="ECO:0007669"/>
    <property type="project" value="UniProtKB-SubCell"/>
</dbReference>
<feature type="compositionally biased region" description="Polar residues" evidence="8">
    <location>
        <begin position="594"/>
        <end position="603"/>
    </location>
</feature>
<feature type="domain" description="BZIP" evidence="9">
    <location>
        <begin position="271"/>
        <end position="326"/>
    </location>
</feature>
<dbReference type="InterPro" id="IPR004826">
    <property type="entry name" value="bZIP_Maf"/>
</dbReference>
<dbReference type="PANTHER" id="PTHR47416">
    <property type="entry name" value="BASIC-LEUCINE ZIPPER TRANSCRIPTION FACTOR F-RELATED"/>
    <property type="match status" value="1"/>
</dbReference>
<evidence type="ECO:0000313" key="11">
    <source>
        <dbReference type="Proteomes" id="UP000799429"/>
    </source>
</evidence>
<evidence type="ECO:0000256" key="2">
    <source>
        <dbReference type="ARBA" id="ARBA00007163"/>
    </source>
</evidence>
<evidence type="ECO:0000313" key="10">
    <source>
        <dbReference type="EMBL" id="KAF2836570.1"/>
    </source>
</evidence>
<dbReference type="SMART" id="SM00338">
    <property type="entry name" value="BRLZ"/>
    <property type="match status" value="1"/>
</dbReference>
<evidence type="ECO:0000256" key="6">
    <source>
        <dbReference type="ARBA" id="ARBA00023242"/>
    </source>
</evidence>
<dbReference type="Proteomes" id="UP000799429">
    <property type="component" value="Unassembled WGS sequence"/>
</dbReference>
<keyword evidence="6" id="KW-0539">Nucleus</keyword>
<gene>
    <name evidence="10" type="ORF">M501DRAFT_939754</name>
</gene>
<feature type="region of interest" description="Disordered" evidence="8">
    <location>
        <begin position="581"/>
        <end position="607"/>
    </location>
</feature>
<dbReference type="PANTHER" id="PTHR47416:SF8">
    <property type="entry name" value="BASIC-LEUCINE ZIPPER TRANSCRIPTION FACTOR E-RELATED"/>
    <property type="match status" value="1"/>
</dbReference>
<evidence type="ECO:0000259" key="9">
    <source>
        <dbReference type="PROSITE" id="PS50217"/>
    </source>
</evidence>
<dbReference type="GO" id="GO:0003677">
    <property type="term" value="F:DNA binding"/>
    <property type="evidence" value="ECO:0007669"/>
    <property type="project" value="UniProtKB-KW"/>
</dbReference>
<evidence type="ECO:0000256" key="1">
    <source>
        <dbReference type="ARBA" id="ARBA00004123"/>
    </source>
</evidence>
<dbReference type="AlphaFoldDB" id="A0A9P4S7F5"/>
<dbReference type="Pfam" id="PF03131">
    <property type="entry name" value="bZIP_Maf"/>
    <property type="match status" value="1"/>
</dbReference>
<keyword evidence="4" id="KW-0238">DNA-binding</keyword>
<dbReference type="GO" id="GO:0003700">
    <property type="term" value="F:DNA-binding transcription factor activity"/>
    <property type="evidence" value="ECO:0007669"/>
    <property type="project" value="InterPro"/>
</dbReference>
<evidence type="ECO:0000256" key="4">
    <source>
        <dbReference type="ARBA" id="ARBA00023125"/>
    </source>
</evidence>
<dbReference type="PROSITE" id="PS50217">
    <property type="entry name" value="BZIP"/>
    <property type="match status" value="1"/>
</dbReference>
<dbReference type="InterPro" id="IPR004827">
    <property type="entry name" value="bZIP"/>
</dbReference>
<reference evidence="10" key="1">
    <citation type="journal article" date="2020" name="Stud. Mycol.">
        <title>101 Dothideomycetes genomes: a test case for predicting lifestyles and emergence of pathogens.</title>
        <authorList>
            <person name="Haridas S."/>
            <person name="Albert R."/>
            <person name="Binder M."/>
            <person name="Bloem J."/>
            <person name="Labutti K."/>
            <person name="Salamov A."/>
            <person name="Andreopoulos B."/>
            <person name="Baker S."/>
            <person name="Barry K."/>
            <person name="Bills G."/>
            <person name="Bluhm B."/>
            <person name="Cannon C."/>
            <person name="Castanera R."/>
            <person name="Culley D."/>
            <person name="Daum C."/>
            <person name="Ezra D."/>
            <person name="Gonzalez J."/>
            <person name="Henrissat B."/>
            <person name="Kuo A."/>
            <person name="Liang C."/>
            <person name="Lipzen A."/>
            <person name="Lutzoni F."/>
            <person name="Magnuson J."/>
            <person name="Mondo S."/>
            <person name="Nolan M."/>
            <person name="Ohm R."/>
            <person name="Pangilinan J."/>
            <person name="Park H.-J."/>
            <person name="Ramirez L."/>
            <person name="Alfaro M."/>
            <person name="Sun H."/>
            <person name="Tritt A."/>
            <person name="Yoshinaga Y."/>
            <person name="Zwiers L.-H."/>
            <person name="Turgeon B."/>
            <person name="Goodwin S."/>
            <person name="Spatafora J."/>
            <person name="Crous P."/>
            <person name="Grigoriev I."/>
        </authorList>
    </citation>
    <scope>NUCLEOTIDE SEQUENCE</scope>
    <source>
        <strain evidence="10">CBS 101060</strain>
    </source>
</reference>
<name>A0A9P4S7F5_9PEZI</name>
<feature type="region of interest" description="Disordered" evidence="8">
    <location>
        <begin position="208"/>
        <end position="241"/>
    </location>
</feature>
<feature type="region of interest" description="Disordered" evidence="8">
    <location>
        <begin position="1"/>
        <end position="23"/>
    </location>
</feature>
<protein>
    <recommendedName>
        <fullName evidence="9">BZIP domain-containing protein</fullName>
    </recommendedName>
</protein>